<dbReference type="EMBL" id="MU155212">
    <property type="protein sequence ID" value="KAF9479461.1"/>
    <property type="molecule type" value="Genomic_DNA"/>
</dbReference>
<feature type="transmembrane region" description="Helical" evidence="1">
    <location>
        <begin position="12"/>
        <end position="35"/>
    </location>
</feature>
<gene>
    <name evidence="2" type="ORF">BDN70DRAFT_689934</name>
</gene>
<name>A0A9P5Z4S9_9AGAR</name>
<reference evidence="2" key="1">
    <citation type="submission" date="2020-11" db="EMBL/GenBank/DDBJ databases">
        <authorList>
            <consortium name="DOE Joint Genome Institute"/>
            <person name="Ahrendt S."/>
            <person name="Riley R."/>
            <person name="Andreopoulos W."/>
            <person name="Labutti K."/>
            <person name="Pangilinan J."/>
            <person name="Ruiz-Duenas F.J."/>
            <person name="Barrasa J.M."/>
            <person name="Sanchez-Garcia M."/>
            <person name="Camarero S."/>
            <person name="Miyauchi S."/>
            <person name="Serrano A."/>
            <person name="Linde D."/>
            <person name="Babiker R."/>
            <person name="Drula E."/>
            <person name="Ayuso-Fernandez I."/>
            <person name="Pacheco R."/>
            <person name="Padilla G."/>
            <person name="Ferreira P."/>
            <person name="Barriuso J."/>
            <person name="Kellner H."/>
            <person name="Castanera R."/>
            <person name="Alfaro M."/>
            <person name="Ramirez L."/>
            <person name="Pisabarro A.G."/>
            <person name="Kuo A."/>
            <person name="Tritt A."/>
            <person name="Lipzen A."/>
            <person name="He G."/>
            <person name="Yan M."/>
            <person name="Ng V."/>
            <person name="Cullen D."/>
            <person name="Martin F."/>
            <person name="Rosso M.-N."/>
            <person name="Henrissat B."/>
            <person name="Hibbett D."/>
            <person name="Martinez A.T."/>
            <person name="Grigoriev I.V."/>
        </authorList>
    </citation>
    <scope>NUCLEOTIDE SEQUENCE</scope>
    <source>
        <strain evidence="2">CIRM-BRFM 674</strain>
    </source>
</reference>
<keyword evidence="3" id="KW-1185">Reference proteome</keyword>
<keyword evidence="1" id="KW-0812">Transmembrane</keyword>
<keyword evidence="1" id="KW-1133">Transmembrane helix</keyword>
<evidence type="ECO:0000313" key="3">
    <source>
        <dbReference type="Proteomes" id="UP000807469"/>
    </source>
</evidence>
<evidence type="ECO:0000256" key="1">
    <source>
        <dbReference type="SAM" id="Phobius"/>
    </source>
</evidence>
<protein>
    <submittedName>
        <fullName evidence="2">Uncharacterized protein</fullName>
    </submittedName>
</protein>
<comment type="caution">
    <text evidence="2">The sequence shown here is derived from an EMBL/GenBank/DDBJ whole genome shotgun (WGS) entry which is preliminary data.</text>
</comment>
<proteinExistence type="predicted"/>
<organism evidence="2 3">
    <name type="scientific">Pholiota conissans</name>
    <dbReference type="NCBI Taxonomy" id="109636"/>
    <lineage>
        <taxon>Eukaryota</taxon>
        <taxon>Fungi</taxon>
        <taxon>Dikarya</taxon>
        <taxon>Basidiomycota</taxon>
        <taxon>Agaricomycotina</taxon>
        <taxon>Agaricomycetes</taxon>
        <taxon>Agaricomycetidae</taxon>
        <taxon>Agaricales</taxon>
        <taxon>Agaricineae</taxon>
        <taxon>Strophariaceae</taxon>
        <taxon>Pholiota</taxon>
    </lineage>
</organism>
<accession>A0A9P5Z4S9</accession>
<feature type="transmembrane region" description="Helical" evidence="1">
    <location>
        <begin position="56"/>
        <end position="77"/>
    </location>
</feature>
<sequence length="208" mass="22679">MGCGVSLTHNQAIRLGAAWSGMLGFDALVFGMTLYKSLKLVREPGVNLLSVLLRDGSIYFAVMMASNLGNILTFVFGGPFMRGVATTFTNVISSIMISRLMLNLRDPALVRHVSKSLVRGPRAHQYAGPGSYGNTIGGDGSSTYLTFVSEPVVYSTVQTPQCDLNWAEASQDGRHTRRYYDYLATGSSNRIKKARDIEMVAMNADHGR</sequence>
<keyword evidence="1" id="KW-0472">Membrane</keyword>
<dbReference type="AlphaFoldDB" id="A0A9P5Z4S9"/>
<dbReference type="Proteomes" id="UP000807469">
    <property type="component" value="Unassembled WGS sequence"/>
</dbReference>
<evidence type="ECO:0000313" key="2">
    <source>
        <dbReference type="EMBL" id="KAF9479461.1"/>
    </source>
</evidence>
<dbReference type="OrthoDB" id="3261349at2759"/>